<gene>
    <name evidence="2" type="ORF">Esi_0005_0216</name>
</gene>
<dbReference type="InParanoid" id="D8LNU6"/>
<organism evidence="2 3">
    <name type="scientific">Ectocarpus siliculosus</name>
    <name type="common">Brown alga</name>
    <name type="synonym">Conferva siliculosa</name>
    <dbReference type="NCBI Taxonomy" id="2880"/>
    <lineage>
        <taxon>Eukaryota</taxon>
        <taxon>Sar</taxon>
        <taxon>Stramenopiles</taxon>
        <taxon>Ochrophyta</taxon>
        <taxon>PX clade</taxon>
        <taxon>Phaeophyceae</taxon>
        <taxon>Ectocarpales</taxon>
        <taxon>Ectocarpaceae</taxon>
        <taxon>Ectocarpus</taxon>
    </lineage>
</organism>
<name>D8LNU6_ECTSI</name>
<proteinExistence type="predicted"/>
<evidence type="ECO:0000256" key="1">
    <source>
        <dbReference type="SAM" id="MobiDB-lite"/>
    </source>
</evidence>
<feature type="region of interest" description="Disordered" evidence="1">
    <location>
        <begin position="1"/>
        <end position="58"/>
    </location>
</feature>
<protein>
    <submittedName>
        <fullName evidence="2">Uncharacterized protein</fullName>
    </submittedName>
</protein>
<dbReference type="AlphaFoldDB" id="D8LNU6"/>
<evidence type="ECO:0000313" key="2">
    <source>
        <dbReference type="EMBL" id="CBN78306.1"/>
    </source>
</evidence>
<sequence length="58" mass="6001">MMGGGVDGVSGSPPIAASLPIPTLQERESSSGRQQQHQEFGSIPPPTQPQFPGTGSPW</sequence>
<accession>D8LNU6</accession>
<reference evidence="2 3" key="1">
    <citation type="journal article" date="2010" name="Nature">
        <title>The Ectocarpus genome and the independent evolution of multicellularity in brown algae.</title>
        <authorList>
            <person name="Cock J.M."/>
            <person name="Sterck L."/>
            <person name="Rouze P."/>
            <person name="Scornet D."/>
            <person name="Allen A.E."/>
            <person name="Amoutzias G."/>
            <person name="Anthouard V."/>
            <person name="Artiguenave F."/>
            <person name="Aury J.M."/>
            <person name="Badger J.H."/>
            <person name="Beszteri B."/>
            <person name="Billiau K."/>
            <person name="Bonnet E."/>
            <person name="Bothwell J.H."/>
            <person name="Bowler C."/>
            <person name="Boyen C."/>
            <person name="Brownlee C."/>
            <person name="Carrano C.J."/>
            <person name="Charrier B."/>
            <person name="Cho G.Y."/>
            <person name="Coelho S.M."/>
            <person name="Collen J."/>
            <person name="Corre E."/>
            <person name="Da Silva C."/>
            <person name="Delage L."/>
            <person name="Delaroque N."/>
            <person name="Dittami S.M."/>
            <person name="Doulbeau S."/>
            <person name="Elias M."/>
            <person name="Farnham G."/>
            <person name="Gachon C.M."/>
            <person name="Gschloessl B."/>
            <person name="Heesch S."/>
            <person name="Jabbari K."/>
            <person name="Jubin C."/>
            <person name="Kawai H."/>
            <person name="Kimura K."/>
            <person name="Kloareg B."/>
            <person name="Kupper F.C."/>
            <person name="Lang D."/>
            <person name="Le Bail A."/>
            <person name="Leblanc C."/>
            <person name="Lerouge P."/>
            <person name="Lohr M."/>
            <person name="Lopez P.J."/>
            <person name="Martens C."/>
            <person name="Maumus F."/>
            <person name="Michel G."/>
            <person name="Miranda-Saavedra D."/>
            <person name="Morales J."/>
            <person name="Moreau H."/>
            <person name="Motomura T."/>
            <person name="Nagasato C."/>
            <person name="Napoli C.A."/>
            <person name="Nelson D.R."/>
            <person name="Nyvall-Collen P."/>
            <person name="Peters A.F."/>
            <person name="Pommier C."/>
            <person name="Potin P."/>
            <person name="Poulain J."/>
            <person name="Quesneville H."/>
            <person name="Read B."/>
            <person name="Rensing S.A."/>
            <person name="Ritter A."/>
            <person name="Rousvoal S."/>
            <person name="Samanta M."/>
            <person name="Samson G."/>
            <person name="Schroeder D.C."/>
            <person name="Segurens B."/>
            <person name="Strittmatter M."/>
            <person name="Tonon T."/>
            <person name="Tregear J.W."/>
            <person name="Valentin K."/>
            <person name="von Dassow P."/>
            <person name="Yamagishi T."/>
            <person name="Van de Peer Y."/>
            <person name="Wincker P."/>
        </authorList>
    </citation>
    <scope>NUCLEOTIDE SEQUENCE [LARGE SCALE GENOMIC DNA]</scope>
    <source>
        <strain evidence="3">Ec32 / CCAP1310/4</strain>
    </source>
</reference>
<keyword evidence="3" id="KW-1185">Reference proteome</keyword>
<evidence type="ECO:0000313" key="3">
    <source>
        <dbReference type="Proteomes" id="UP000002630"/>
    </source>
</evidence>
<dbReference type="Proteomes" id="UP000002630">
    <property type="component" value="Unassembled WGS sequence"/>
</dbReference>
<dbReference type="EMBL" id="FN649760">
    <property type="protein sequence ID" value="CBN78306.1"/>
    <property type="molecule type" value="Genomic_DNA"/>
</dbReference>